<organism evidence="3">
    <name type="scientific">marine sediment metagenome</name>
    <dbReference type="NCBI Taxonomy" id="412755"/>
    <lineage>
        <taxon>unclassified sequences</taxon>
        <taxon>metagenomes</taxon>
        <taxon>ecological metagenomes</taxon>
    </lineage>
</organism>
<dbReference type="InterPro" id="IPR041468">
    <property type="entry name" value="HTH_ParB/Spo0J"/>
</dbReference>
<protein>
    <submittedName>
        <fullName evidence="3">Uncharacterized protein</fullName>
    </submittedName>
</protein>
<sequence>GRLSAGHGRVLAALPSAWQRELAQKCLSRNWSVRKLEQEAAGIHNAKTAEKNLDPNLRALETALAEHIGSKVAINFSEQKGKVQIDFQNLDILQGILEKMGFDSEEVV</sequence>
<comment type="caution">
    <text evidence="3">The sequence shown here is derived from an EMBL/GenBank/DDBJ whole genome shotgun (WGS) entry which is preliminary data.</text>
</comment>
<reference evidence="3" key="1">
    <citation type="journal article" date="2014" name="Front. Microbiol.">
        <title>High frequency of phylogenetically diverse reductive dehalogenase-homologous genes in deep subseafloor sedimentary metagenomes.</title>
        <authorList>
            <person name="Kawai M."/>
            <person name="Futagami T."/>
            <person name="Toyoda A."/>
            <person name="Takaki Y."/>
            <person name="Nishi S."/>
            <person name="Hori S."/>
            <person name="Arai W."/>
            <person name="Tsubouchi T."/>
            <person name="Morono Y."/>
            <person name="Uchiyama I."/>
            <person name="Ito T."/>
            <person name="Fujiyama A."/>
            <person name="Inagaki F."/>
            <person name="Takami H."/>
        </authorList>
    </citation>
    <scope>NUCLEOTIDE SEQUENCE</scope>
    <source>
        <strain evidence="3">Expedition CK06-06</strain>
    </source>
</reference>
<dbReference type="AlphaFoldDB" id="X1AWW6"/>
<feature type="non-terminal residue" evidence="3">
    <location>
        <position position="1"/>
    </location>
</feature>
<evidence type="ECO:0000259" key="2">
    <source>
        <dbReference type="Pfam" id="PF23552"/>
    </source>
</evidence>
<feature type="domain" description="ParB/Spo0J HTH" evidence="1">
    <location>
        <begin position="1"/>
        <end position="41"/>
    </location>
</feature>
<evidence type="ECO:0000313" key="3">
    <source>
        <dbReference type="EMBL" id="GAG76663.1"/>
    </source>
</evidence>
<dbReference type="Pfam" id="PF17762">
    <property type="entry name" value="HTH_ParB"/>
    <property type="match status" value="1"/>
</dbReference>
<evidence type="ECO:0000259" key="1">
    <source>
        <dbReference type="Pfam" id="PF17762"/>
    </source>
</evidence>
<name>X1AWW6_9ZZZZ</name>
<feature type="domain" description="ParB C-terminal dimerisation" evidence="2">
    <location>
        <begin position="54"/>
        <end position="100"/>
    </location>
</feature>
<dbReference type="InterPro" id="IPR057240">
    <property type="entry name" value="ParB_dimer_C"/>
</dbReference>
<dbReference type="EMBL" id="BART01018662">
    <property type="protein sequence ID" value="GAG76663.1"/>
    <property type="molecule type" value="Genomic_DNA"/>
</dbReference>
<gene>
    <name evidence="3" type="ORF">S01H4_35159</name>
</gene>
<proteinExistence type="predicted"/>
<dbReference type="Pfam" id="PF23552">
    <property type="entry name" value="ParB_C"/>
    <property type="match status" value="1"/>
</dbReference>
<accession>X1AWW6</accession>